<evidence type="ECO:0000313" key="8">
    <source>
        <dbReference type="Proteomes" id="UP000194857"/>
    </source>
</evidence>
<dbReference type="Proteomes" id="UP000194857">
    <property type="component" value="Unassembled WGS sequence"/>
</dbReference>
<evidence type="ECO:0000256" key="1">
    <source>
        <dbReference type="ARBA" id="ARBA00004651"/>
    </source>
</evidence>
<dbReference type="RefSeq" id="WP_023464442.1">
    <property type="nucleotide sequence ID" value="NZ_CAADQQ010000044.1"/>
</dbReference>
<protein>
    <submittedName>
        <fullName evidence="7">Transporter</fullName>
    </submittedName>
</protein>
<dbReference type="Gene3D" id="1.10.3430.10">
    <property type="entry name" value="Ammonium transporter AmtB like domains"/>
    <property type="match status" value="1"/>
</dbReference>
<dbReference type="AlphaFoldDB" id="A0A241XUW0"/>
<dbReference type="GO" id="GO:0005886">
    <property type="term" value="C:plasma membrane"/>
    <property type="evidence" value="ECO:0007669"/>
    <property type="project" value="UniProtKB-SubCell"/>
</dbReference>
<name>A0A241XUW0_PSEAI</name>
<keyword evidence="6" id="KW-0472">Membrane</keyword>
<reference evidence="7 8" key="1">
    <citation type="submission" date="2017-05" db="EMBL/GenBank/DDBJ databases">
        <authorList>
            <person name="Song R."/>
            <person name="Chenine A.L."/>
            <person name="Ruprecht R.M."/>
        </authorList>
    </citation>
    <scope>NUCLEOTIDE SEQUENCE [LARGE SCALE GENOMIC DNA]</scope>
    <source>
        <strain evidence="7 8">S567_C10_BS</strain>
    </source>
</reference>
<proteinExistence type="inferred from homology"/>
<gene>
    <name evidence="7" type="ORF">CAZ10_08460</name>
</gene>
<evidence type="ECO:0000256" key="4">
    <source>
        <dbReference type="ARBA" id="ARBA00022692"/>
    </source>
</evidence>
<evidence type="ECO:0000256" key="5">
    <source>
        <dbReference type="ARBA" id="ARBA00022989"/>
    </source>
</evidence>
<dbReference type="EMBL" id="NFFZ01000003">
    <property type="protein sequence ID" value="OTI64228.1"/>
    <property type="molecule type" value="Genomic_DNA"/>
</dbReference>
<dbReference type="InterPro" id="IPR004937">
    <property type="entry name" value="Urea_transporter"/>
</dbReference>
<evidence type="ECO:0000256" key="3">
    <source>
        <dbReference type="ARBA" id="ARBA00022475"/>
    </source>
</evidence>
<dbReference type="InterPro" id="IPR029020">
    <property type="entry name" value="Ammonium/urea_transptr"/>
</dbReference>
<evidence type="ECO:0000256" key="6">
    <source>
        <dbReference type="ARBA" id="ARBA00023136"/>
    </source>
</evidence>
<dbReference type="GO" id="GO:0015204">
    <property type="term" value="F:urea transmembrane transporter activity"/>
    <property type="evidence" value="ECO:0007669"/>
    <property type="project" value="InterPro"/>
</dbReference>
<sequence>MPLQPLLNASRILLRGISQVFLQGDPRLGLACLLAIAVGAPPLLAGALLGGALGPLLARLLRCADSDIEAGLYGYNAVLIGMLLAFRFAWSPGLVSLVALGCLANVALQRLFLHGLRRRRWLPPYTLGFVLNGWWLVPLGAWLGLAPATHGGCFSCAWSGTAELAALAQGIGEIIFLGEPLAGLLVWLGLLLVSRPSAAWALAGAAASLPLAWLLGYDWASALAGFYGLNAALAGLALALRYRSVWPPLLGMVLAVALQPLFGLLGLPALTAPFILACLLCIGGERLYLRLAGSLGARLGRRRS</sequence>
<keyword evidence="4" id="KW-0812">Transmembrane</keyword>
<accession>A0A241XUW0</accession>
<organism evidence="7 8">
    <name type="scientific">Pseudomonas aeruginosa</name>
    <dbReference type="NCBI Taxonomy" id="287"/>
    <lineage>
        <taxon>Bacteria</taxon>
        <taxon>Pseudomonadati</taxon>
        <taxon>Pseudomonadota</taxon>
        <taxon>Gammaproteobacteria</taxon>
        <taxon>Pseudomonadales</taxon>
        <taxon>Pseudomonadaceae</taxon>
        <taxon>Pseudomonas</taxon>
    </lineage>
</organism>
<comment type="subcellular location">
    <subcellularLocation>
        <location evidence="1">Cell membrane</location>
        <topology evidence="1">Multi-pass membrane protein</topology>
    </subcellularLocation>
</comment>
<keyword evidence="3" id="KW-1003">Cell membrane</keyword>
<dbReference type="PANTHER" id="PTHR10464">
    <property type="entry name" value="UREA TRANSPORTER"/>
    <property type="match status" value="1"/>
</dbReference>
<dbReference type="PANTHER" id="PTHR10464:SF4">
    <property type="entry name" value="UREA TRANSPORTER"/>
    <property type="match status" value="1"/>
</dbReference>
<evidence type="ECO:0000313" key="7">
    <source>
        <dbReference type="EMBL" id="OTI64228.1"/>
    </source>
</evidence>
<comment type="caution">
    <text evidence="7">The sequence shown here is derived from an EMBL/GenBank/DDBJ whole genome shotgun (WGS) entry which is preliminary data.</text>
</comment>
<keyword evidence="5" id="KW-1133">Transmembrane helix</keyword>
<comment type="similarity">
    <text evidence="2">Belongs to the urea transporter family.</text>
</comment>
<dbReference type="Pfam" id="PF03253">
    <property type="entry name" value="UT"/>
    <property type="match status" value="1"/>
</dbReference>
<evidence type="ECO:0000256" key="2">
    <source>
        <dbReference type="ARBA" id="ARBA00005914"/>
    </source>
</evidence>
<dbReference type="PIRSF" id="PIRSF016502">
    <property type="entry name" value="Urea_transporter"/>
    <property type="match status" value="1"/>
</dbReference>